<reference evidence="2" key="1">
    <citation type="submission" date="2021-02" db="EMBL/GenBank/DDBJ databases">
        <authorList>
            <person name="Palmer J.M."/>
        </authorList>
    </citation>
    <scope>NUCLEOTIDE SEQUENCE</scope>
    <source>
        <strain evidence="2">SCRP23</strain>
    </source>
</reference>
<protein>
    <recommendedName>
        <fullName evidence="4">M96 mating-specific protein family</fullName>
    </recommendedName>
</protein>
<proteinExistence type="predicted"/>
<dbReference type="Proteomes" id="UP000693981">
    <property type="component" value="Unassembled WGS sequence"/>
</dbReference>
<dbReference type="AlphaFoldDB" id="A0A8T1VMX5"/>
<evidence type="ECO:0000256" key="1">
    <source>
        <dbReference type="SAM" id="Coils"/>
    </source>
</evidence>
<sequence length="414" mass="47343">MASPLSTENLTSLDEALSMIAFCDDSKGKTVGANGGAVDDMLSWDEIGDFLDTAVENLTPSNLVLNGQLTDSTSHDAMMPPPKKKRACRGMSSSTAIYRRKNTEIQSLREQAVELEALLAQLKGSEVGGQSALAFTESRAENQRAKWHSEAVTRYQERSEAEKTNRQLKKILQQCDITSKKLGTILNGRQLDYAMEYLRTGESPCVLDALLDLDYTSRLRAQLESEVESLYRDFHNLYQPHDQSMVYSAVLPRYDEQHKSTCMEFVTTTPMECPMETAHHSTWTYLKNTSDPTWKHNTLEKKVNTTLSHSKGSYEFGKLHFLRKFEEKDRVVIIWSDILLLPSKRLQVRTFAYSVIERSRTDPMHASVKHTWLKLQADFIDGNRPTEVMKQTQESVLGAMSREMRKYWNYEQNR</sequence>
<keyword evidence="3" id="KW-1185">Reference proteome</keyword>
<accession>A0A8T1VMX5</accession>
<name>A0A8T1VMX5_9STRA</name>
<evidence type="ECO:0000313" key="3">
    <source>
        <dbReference type="Proteomes" id="UP000693981"/>
    </source>
</evidence>
<feature type="coiled-coil region" evidence="1">
    <location>
        <begin position="98"/>
        <end position="125"/>
    </location>
</feature>
<keyword evidence="1" id="KW-0175">Coiled coil</keyword>
<organism evidence="2 3">
    <name type="scientific">Phytophthora boehmeriae</name>
    <dbReference type="NCBI Taxonomy" id="109152"/>
    <lineage>
        <taxon>Eukaryota</taxon>
        <taxon>Sar</taxon>
        <taxon>Stramenopiles</taxon>
        <taxon>Oomycota</taxon>
        <taxon>Peronosporomycetes</taxon>
        <taxon>Peronosporales</taxon>
        <taxon>Peronosporaceae</taxon>
        <taxon>Phytophthora</taxon>
    </lineage>
</organism>
<comment type="caution">
    <text evidence="2">The sequence shown here is derived from an EMBL/GenBank/DDBJ whole genome shotgun (WGS) entry which is preliminary data.</text>
</comment>
<gene>
    <name evidence="2" type="ORF">PHYBOEH_010391</name>
</gene>
<dbReference type="EMBL" id="JAGDFL010000704">
    <property type="protein sequence ID" value="KAG7382695.1"/>
    <property type="molecule type" value="Genomic_DNA"/>
</dbReference>
<evidence type="ECO:0008006" key="4">
    <source>
        <dbReference type="Google" id="ProtNLM"/>
    </source>
</evidence>
<evidence type="ECO:0000313" key="2">
    <source>
        <dbReference type="EMBL" id="KAG7382695.1"/>
    </source>
</evidence>
<dbReference type="OrthoDB" id="92762at2759"/>
<feature type="non-terminal residue" evidence="2">
    <location>
        <position position="414"/>
    </location>
</feature>